<sequence>MTILTCNYCGWGGDYTELIAKTEKNTYDPNDRKFNYCPDCESDDLEDENEEEDWP</sequence>
<organism evidence="1">
    <name type="scientific">viral metagenome</name>
    <dbReference type="NCBI Taxonomy" id="1070528"/>
    <lineage>
        <taxon>unclassified sequences</taxon>
        <taxon>metagenomes</taxon>
        <taxon>organismal metagenomes</taxon>
    </lineage>
</organism>
<name>A0A6M3K070_9ZZZZ</name>
<protein>
    <submittedName>
        <fullName evidence="1">Uncharacterized protein</fullName>
    </submittedName>
</protein>
<dbReference type="EMBL" id="MT142168">
    <property type="protein sequence ID" value="QJA75514.1"/>
    <property type="molecule type" value="Genomic_DNA"/>
</dbReference>
<evidence type="ECO:0000313" key="1">
    <source>
        <dbReference type="EMBL" id="QJA75514.1"/>
    </source>
</evidence>
<dbReference type="AlphaFoldDB" id="A0A6M3K070"/>
<gene>
    <name evidence="1" type="ORF">MM415A01765_0011</name>
</gene>
<proteinExistence type="predicted"/>
<reference evidence="1" key="1">
    <citation type="submission" date="2020-03" db="EMBL/GenBank/DDBJ databases">
        <title>The deep terrestrial virosphere.</title>
        <authorList>
            <person name="Holmfeldt K."/>
            <person name="Nilsson E."/>
            <person name="Simone D."/>
            <person name="Lopez-Fernandez M."/>
            <person name="Wu X."/>
            <person name="de Brujin I."/>
            <person name="Lundin D."/>
            <person name="Andersson A."/>
            <person name="Bertilsson S."/>
            <person name="Dopson M."/>
        </authorList>
    </citation>
    <scope>NUCLEOTIDE SEQUENCE</scope>
    <source>
        <strain evidence="1">MM415A01765</strain>
    </source>
</reference>
<accession>A0A6M3K070</accession>